<gene>
    <name evidence="1" type="ORF">PCOR1329_LOCUS3413</name>
</gene>
<name>A0ABN9PJJ5_9DINO</name>
<accession>A0ABN9PJJ5</accession>
<reference evidence="1" key="1">
    <citation type="submission" date="2023-10" db="EMBL/GenBank/DDBJ databases">
        <authorList>
            <person name="Chen Y."/>
            <person name="Shah S."/>
            <person name="Dougan E. K."/>
            <person name="Thang M."/>
            <person name="Chan C."/>
        </authorList>
    </citation>
    <scope>NUCLEOTIDE SEQUENCE [LARGE SCALE GENOMIC DNA]</scope>
</reference>
<sequence>MFATSPMFGHPLCCPRGGWRSPRTWRSCRKHDKRGLAVFPLRRTDPRGVPRMAQMNTISLVDDFAVATFDMRVVNPTSFLAVGQLQRLQDALFRCHRRSLPSTKDVSRVSINVIIPPNTAEMNQMLVLKILRAEVLPQSTLFSLKSMTGSVDAKTVECNGHSVVHHYWPLCSQMLPIGACRFLVVSDASAEAWRGVLDSIYQIIKANAATRLK</sequence>
<proteinExistence type="predicted"/>
<evidence type="ECO:0000313" key="1">
    <source>
        <dbReference type="EMBL" id="CAK0792980.1"/>
    </source>
</evidence>
<protein>
    <submittedName>
        <fullName evidence="1">Uncharacterized protein</fullName>
    </submittedName>
</protein>
<dbReference type="Proteomes" id="UP001189429">
    <property type="component" value="Unassembled WGS sequence"/>
</dbReference>
<comment type="caution">
    <text evidence="1">The sequence shown here is derived from an EMBL/GenBank/DDBJ whole genome shotgun (WGS) entry which is preliminary data.</text>
</comment>
<keyword evidence="2" id="KW-1185">Reference proteome</keyword>
<organism evidence="1 2">
    <name type="scientific">Prorocentrum cordatum</name>
    <dbReference type="NCBI Taxonomy" id="2364126"/>
    <lineage>
        <taxon>Eukaryota</taxon>
        <taxon>Sar</taxon>
        <taxon>Alveolata</taxon>
        <taxon>Dinophyceae</taxon>
        <taxon>Prorocentrales</taxon>
        <taxon>Prorocentraceae</taxon>
        <taxon>Prorocentrum</taxon>
    </lineage>
</organism>
<dbReference type="EMBL" id="CAUYUJ010000880">
    <property type="protein sequence ID" value="CAK0792980.1"/>
    <property type="molecule type" value="Genomic_DNA"/>
</dbReference>
<evidence type="ECO:0000313" key="2">
    <source>
        <dbReference type="Proteomes" id="UP001189429"/>
    </source>
</evidence>